<comment type="similarity">
    <text evidence="1">Belongs to the CapA family.</text>
</comment>
<protein>
    <submittedName>
        <fullName evidence="4">CapA family protein</fullName>
    </submittedName>
</protein>
<keyword evidence="2" id="KW-0812">Transmembrane</keyword>
<comment type="caution">
    <text evidence="4">The sequence shown here is derived from an EMBL/GenBank/DDBJ whole genome shotgun (WGS) entry which is preliminary data.</text>
</comment>
<evidence type="ECO:0000256" key="1">
    <source>
        <dbReference type="ARBA" id="ARBA00005662"/>
    </source>
</evidence>
<dbReference type="InterPro" id="IPR019079">
    <property type="entry name" value="Capsule_synth_CapA"/>
</dbReference>
<dbReference type="SMART" id="SM00854">
    <property type="entry name" value="PGA_cap"/>
    <property type="match status" value="1"/>
</dbReference>
<evidence type="ECO:0000313" key="4">
    <source>
        <dbReference type="EMBL" id="MYH63182.1"/>
    </source>
</evidence>
<dbReference type="PANTHER" id="PTHR33393">
    <property type="entry name" value="POLYGLUTAMINE SYNTHESIS ACCESSORY PROTEIN RV0574C-RELATED"/>
    <property type="match status" value="1"/>
</dbReference>
<sequence>MLNRLGAIRNQIEEQLGPGLRVMRAGVRRVCAAGRAADIREAAANLRSPSRLLVTVLLGFAGVAAATSIASFASGTQGVGETGTVSQTQMQPAAQQQADSRDGWLTVALDTSLPERYFSQLLTAAFGLEEIESGGMRKTVFLLDQPRNAVVQIRLVAGKEGAGSVLYTRYLAPVAPFATVQDEVSMAELMLRWQGRGSGPLIIDADYVSELEAVFGEEAADSVQTASGSALPAVLEVTAGALAIVPFEGLTPVLKVMRLNGANILSNTFDEAAYPLTAVVSAFGSDSEAVAAALRPKITEPTNRKPGELTTLIMTGVTAMARVTAARMEAKGYVYPSQVISPTLRAADITHISNEVPFLAGCDVDPSLNNMILCSSPVYWAALEALGTDIVGLSGNHVNDFGQEGARESIGWYRANGIPINGSGLNEEEACAPLLFTHNGNRIAFFAALAHYPSFAWATEDGPGACDYHGNKARIFARIAALRDEVDVIAVELQHEEIYNPAPIFRQVQDFRELRAAGVDIVTGVQSHVPQAMEPYGYGNERPGIIVYGLGNLFFDQMWSWQTRTSLIARHTIHDGKVISTEILTAVLEDYAQPRWTTEVERADLLRQIFDAAPAR</sequence>
<dbReference type="InterPro" id="IPR029052">
    <property type="entry name" value="Metallo-depent_PP-like"/>
</dbReference>
<dbReference type="EMBL" id="VYDA01000563">
    <property type="protein sequence ID" value="MYH63182.1"/>
    <property type="molecule type" value="Genomic_DNA"/>
</dbReference>
<dbReference type="Gene3D" id="3.60.21.10">
    <property type="match status" value="1"/>
</dbReference>
<evidence type="ECO:0000256" key="2">
    <source>
        <dbReference type="SAM" id="Phobius"/>
    </source>
</evidence>
<dbReference type="SUPFAM" id="SSF56300">
    <property type="entry name" value="Metallo-dependent phosphatases"/>
    <property type="match status" value="1"/>
</dbReference>
<name>A0A6B1G044_9CHLR</name>
<dbReference type="Pfam" id="PF09587">
    <property type="entry name" value="PGA_cap"/>
    <property type="match status" value="1"/>
</dbReference>
<dbReference type="InterPro" id="IPR052169">
    <property type="entry name" value="CW_Biosynth-Accessory"/>
</dbReference>
<organism evidence="4">
    <name type="scientific">Caldilineaceae bacterium SB0675_bin_29</name>
    <dbReference type="NCBI Taxonomy" id="2605266"/>
    <lineage>
        <taxon>Bacteria</taxon>
        <taxon>Bacillati</taxon>
        <taxon>Chloroflexota</taxon>
        <taxon>Caldilineae</taxon>
        <taxon>Caldilineales</taxon>
        <taxon>Caldilineaceae</taxon>
    </lineage>
</organism>
<feature type="transmembrane region" description="Helical" evidence="2">
    <location>
        <begin position="52"/>
        <end position="73"/>
    </location>
</feature>
<evidence type="ECO:0000259" key="3">
    <source>
        <dbReference type="SMART" id="SM00854"/>
    </source>
</evidence>
<reference evidence="4" key="1">
    <citation type="submission" date="2019-09" db="EMBL/GenBank/DDBJ databases">
        <title>Characterisation of the sponge microbiome using genome-centric metagenomics.</title>
        <authorList>
            <person name="Engelberts J.P."/>
            <person name="Robbins S.J."/>
            <person name="De Goeij J.M."/>
            <person name="Aranda M."/>
            <person name="Bell S.C."/>
            <person name="Webster N.S."/>
        </authorList>
    </citation>
    <scope>NUCLEOTIDE SEQUENCE</scope>
    <source>
        <strain evidence="4">SB0675_bin_29</strain>
    </source>
</reference>
<proteinExistence type="inferred from homology"/>
<gene>
    <name evidence="4" type="ORF">F4148_15970</name>
</gene>
<accession>A0A6B1G044</accession>
<keyword evidence="2" id="KW-0472">Membrane</keyword>
<dbReference type="AlphaFoldDB" id="A0A6B1G044"/>
<feature type="domain" description="Capsule synthesis protein CapA" evidence="3">
    <location>
        <begin position="311"/>
        <end position="557"/>
    </location>
</feature>
<keyword evidence="2" id="KW-1133">Transmembrane helix</keyword>
<dbReference type="PANTHER" id="PTHR33393:SF13">
    <property type="entry name" value="PGA BIOSYNTHESIS PROTEIN CAPA"/>
    <property type="match status" value="1"/>
</dbReference>